<gene>
    <name evidence="10" type="ORF">DACRYDRAFT_13711</name>
</gene>
<organism evidence="10 11">
    <name type="scientific">Dacryopinax primogenitus (strain DJM 731)</name>
    <name type="common">Brown rot fungus</name>
    <dbReference type="NCBI Taxonomy" id="1858805"/>
    <lineage>
        <taxon>Eukaryota</taxon>
        <taxon>Fungi</taxon>
        <taxon>Dikarya</taxon>
        <taxon>Basidiomycota</taxon>
        <taxon>Agaricomycotina</taxon>
        <taxon>Dacrymycetes</taxon>
        <taxon>Dacrymycetales</taxon>
        <taxon>Dacrymycetaceae</taxon>
        <taxon>Dacryopinax</taxon>
    </lineage>
</organism>
<keyword evidence="7 8" id="KW-0472">Membrane</keyword>
<keyword evidence="11" id="KW-1185">Reference proteome</keyword>
<dbReference type="OMA" id="EMNTEPC"/>
<evidence type="ECO:0000256" key="4">
    <source>
        <dbReference type="ARBA" id="ARBA00022692"/>
    </source>
</evidence>
<evidence type="ECO:0000313" key="11">
    <source>
        <dbReference type="Proteomes" id="UP000030653"/>
    </source>
</evidence>
<dbReference type="InterPro" id="IPR044880">
    <property type="entry name" value="NCX_ion-bd_dom_sf"/>
</dbReference>
<feature type="transmembrane region" description="Helical" evidence="8">
    <location>
        <begin position="47"/>
        <end position="65"/>
    </location>
</feature>
<evidence type="ECO:0000256" key="6">
    <source>
        <dbReference type="ARBA" id="ARBA00023065"/>
    </source>
</evidence>
<comment type="subcellular location">
    <subcellularLocation>
        <location evidence="1">Endomembrane system</location>
        <topology evidence="1">Multi-pass membrane protein</topology>
    </subcellularLocation>
</comment>
<sequence length="386" mass="42083">MVVKERLIQPLKSFGCHFLKNLRVTLFATWLNIMLLPLVKGHSIPDLAIFVCTFTGIIPLGYLMCQMTEKMEEWTGRIGAGLLNAAFGNAVIGSVISNLLLVLGTCFFVGGIRFSEQGFLNIPSQISSVLLMLSAGGRREKLMLIILQIAVILLIVYAFYLYFTLASHANVVNAKSPLSEPYPPGISHPIQTIGNALRKRTFRARGPSQSHQTAFMDLDRRAGIALPTRSDELRMVDQQVSEQEGTARSPVMTGLVGVTSECLVSSISGVTASGVISEQWIGLILLPIAGNVVEHITAVVVAWKDKQDMSIAVAVGSALQICQAVIPIVVIIAWIMGIPLSFFATPLLMGLLVITVLLVNYTMADSKSNWLEGVVLIMVFWYYQSS</sequence>
<dbReference type="PANTHER" id="PTHR31503:SF20">
    <property type="entry name" value="CA(2+)_H(+) EXCHANGER, PUTATIVE (EUROFUNG)-RELATED"/>
    <property type="match status" value="1"/>
</dbReference>
<feature type="transmembrane region" description="Helical" evidence="8">
    <location>
        <begin position="86"/>
        <end position="112"/>
    </location>
</feature>
<keyword evidence="4 8" id="KW-0812">Transmembrane</keyword>
<name>M5GBM8_DACPD</name>
<protein>
    <recommendedName>
        <fullName evidence="9">Sodium/calcium exchanger membrane region domain-containing protein</fullName>
    </recommendedName>
</protein>
<evidence type="ECO:0000259" key="9">
    <source>
        <dbReference type="Pfam" id="PF01699"/>
    </source>
</evidence>
<dbReference type="Pfam" id="PF01699">
    <property type="entry name" value="Na_Ca_ex"/>
    <property type="match status" value="1"/>
</dbReference>
<dbReference type="PANTHER" id="PTHR31503">
    <property type="entry name" value="VACUOLAR CALCIUM ION TRANSPORTER"/>
    <property type="match status" value="1"/>
</dbReference>
<feature type="transmembrane region" description="Helical" evidence="8">
    <location>
        <begin position="310"/>
        <end position="336"/>
    </location>
</feature>
<evidence type="ECO:0000313" key="10">
    <source>
        <dbReference type="EMBL" id="EJU05820.1"/>
    </source>
</evidence>
<reference evidence="10 11" key="1">
    <citation type="journal article" date="2012" name="Science">
        <title>The Paleozoic origin of enzymatic lignin decomposition reconstructed from 31 fungal genomes.</title>
        <authorList>
            <person name="Floudas D."/>
            <person name="Binder M."/>
            <person name="Riley R."/>
            <person name="Barry K."/>
            <person name="Blanchette R.A."/>
            <person name="Henrissat B."/>
            <person name="Martinez A.T."/>
            <person name="Otillar R."/>
            <person name="Spatafora J.W."/>
            <person name="Yadav J.S."/>
            <person name="Aerts A."/>
            <person name="Benoit I."/>
            <person name="Boyd A."/>
            <person name="Carlson A."/>
            <person name="Copeland A."/>
            <person name="Coutinho P.M."/>
            <person name="de Vries R.P."/>
            <person name="Ferreira P."/>
            <person name="Findley K."/>
            <person name="Foster B."/>
            <person name="Gaskell J."/>
            <person name="Glotzer D."/>
            <person name="Gorecki P."/>
            <person name="Heitman J."/>
            <person name="Hesse C."/>
            <person name="Hori C."/>
            <person name="Igarashi K."/>
            <person name="Jurgens J.A."/>
            <person name="Kallen N."/>
            <person name="Kersten P."/>
            <person name="Kohler A."/>
            <person name="Kuees U."/>
            <person name="Kumar T.K.A."/>
            <person name="Kuo A."/>
            <person name="LaButti K."/>
            <person name="Larrondo L.F."/>
            <person name="Lindquist E."/>
            <person name="Ling A."/>
            <person name="Lombard V."/>
            <person name="Lucas S."/>
            <person name="Lundell T."/>
            <person name="Martin R."/>
            <person name="McLaughlin D.J."/>
            <person name="Morgenstern I."/>
            <person name="Morin E."/>
            <person name="Murat C."/>
            <person name="Nagy L.G."/>
            <person name="Nolan M."/>
            <person name="Ohm R.A."/>
            <person name="Patyshakuliyeva A."/>
            <person name="Rokas A."/>
            <person name="Ruiz-Duenas F.J."/>
            <person name="Sabat G."/>
            <person name="Salamov A."/>
            <person name="Samejima M."/>
            <person name="Schmutz J."/>
            <person name="Slot J.C."/>
            <person name="St John F."/>
            <person name="Stenlid J."/>
            <person name="Sun H."/>
            <person name="Sun S."/>
            <person name="Syed K."/>
            <person name="Tsang A."/>
            <person name="Wiebenga A."/>
            <person name="Young D."/>
            <person name="Pisabarro A."/>
            <person name="Eastwood D.C."/>
            <person name="Martin F."/>
            <person name="Cullen D."/>
            <person name="Grigoriev I.V."/>
            <person name="Hibbett D.S."/>
        </authorList>
    </citation>
    <scope>NUCLEOTIDE SEQUENCE [LARGE SCALE GENOMIC DNA]</scope>
    <source>
        <strain evidence="10 11">DJM-731 SS1</strain>
    </source>
</reference>
<feature type="transmembrane region" description="Helical" evidence="8">
    <location>
        <begin position="21"/>
        <end position="41"/>
    </location>
</feature>
<feature type="transmembrane region" description="Helical" evidence="8">
    <location>
        <begin position="118"/>
        <end position="135"/>
    </location>
</feature>
<dbReference type="STRING" id="1858805.M5GBM8"/>
<comment type="similarity">
    <text evidence="2">Belongs to the Ca(2+):cation antiporter (CaCA) (TC 2.A.19) family.</text>
</comment>
<dbReference type="InterPro" id="IPR004713">
    <property type="entry name" value="CaH_exchang"/>
</dbReference>
<keyword evidence="3" id="KW-0813">Transport</keyword>
<evidence type="ECO:0000256" key="8">
    <source>
        <dbReference type="SAM" id="Phobius"/>
    </source>
</evidence>
<dbReference type="GO" id="GO:0015369">
    <property type="term" value="F:calcium:proton antiporter activity"/>
    <property type="evidence" value="ECO:0007669"/>
    <property type="project" value="UniProtKB-ARBA"/>
</dbReference>
<dbReference type="EMBL" id="JH795856">
    <property type="protein sequence ID" value="EJU05820.1"/>
    <property type="molecule type" value="Genomic_DNA"/>
</dbReference>
<feature type="transmembrane region" description="Helical" evidence="8">
    <location>
        <begin position="368"/>
        <end position="384"/>
    </location>
</feature>
<evidence type="ECO:0000256" key="1">
    <source>
        <dbReference type="ARBA" id="ARBA00004127"/>
    </source>
</evidence>
<feature type="transmembrane region" description="Helical" evidence="8">
    <location>
        <begin position="280"/>
        <end position="303"/>
    </location>
</feature>
<dbReference type="HOGENOM" id="CLU_008721_4_2_1"/>
<dbReference type="GO" id="GO:0012505">
    <property type="term" value="C:endomembrane system"/>
    <property type="evidence" value="ECO:0007669"/>
    <property type="project" value="UniProtKB-SubCell"/>
</dbReference>
<dbReference type="GeneID" id="63686054"/>
<keyword evidence="5 8" id="KW-1133">Transmembrane helix</keyword>
<dbReference type="RefSeq" id="XP_040632714.1">
    <property type="nucleotide sequence ID" value="XM_040770992.1"/>
</dbReference>
<feature type="transmembrane region" description="Helical" evidence="8">
    <location>
        <begin position="342"/>
        <end position="361"/>
    </location>
</feature>
<keyword evidence="6" id="KW-0406">Ion transport</keyword>
<dbReference type="GO" id="GO:0000329">
    <property type="term" value="C:fungal-type vacuole membrane"/>
    <property type="evidence" value="ECO:0007669"/>
    <property type="project" value="TreeGrafter"/>
</dbReference>
<proteinExistence type="inferred from homology"/>
<dbReference type="Gene3D" id="1.20.1420.30">
    <property type="entry name" value="NCX, central ion-binding region"/>
    <property type="match status" value="2"/>
</dbReference>
<evidence type="ECO:0000256" key="3">
    <source>
        <dbReference type="ARBA" id="ARBA00022448"/>
    </source>
</evidence>
<dbReference type="OrthoDB" id="1699231at2759"/>
<evidence type="ECO:0000256" key="7">
    <source>
        <dbReference type="ARBA" id="ARBA00023136"/>
    </source>
</evidence>
<feature type="domain" description="Sodium/calcium exchanger membrane region" evidence="9">
    <location>
        <begin position="253"/>
        <end position="383"/>
    </location>
</feature>
<feature type="transmembrane region" description="Helical" evidence="8">
    <location>
        <begin position="142"/>
        <end position="163"/>
    </location>
</feature>
<evidence type="ECO:0000256" key="2">
    <source>
        <dbReference type="ARBA" id="ARBA00008170"/>
    </source>
</evidence>
<accession>M5GBM8</accession>
<dbReference type="InterPro" id="IPR004837">
    <property type="entry name" value="NaCa_Exmemb"/>
</dbReference>
<dbReference type="GO" id="GO:0006874">
    <property type="term" value="P:intracellular calcium ion homeostasis"/>
    <property type="evidence" value="ECO:0007669"/>
    <property type="project" value="TreeGrafter"/>
</dbReference>
<dbReference type="AlphaFoldDB" id="M5GBM8"/>
<dbReference type="Proteomes" id="UP000030653">
    <property type="component" value="Unassembled WGS sequence"/>
</dbReference>
<evidence type="ECO:0000256" key="5">
    <source>
        <dbReference type="ARBA" id="ARBA00022989"/>
    </source>
</evidence>